<proteinExistence type="inferred from homology"/>
<comment type="function">
    <text evidence="8">ATP-binding (A) component of a common energy-coupling factor (ECF) ABC-transporter complex.</text>
</comment>
<keyword evidence="5 8" id="KW-0067">ATP-binding</keyword>
<evidence type="ECO:0000256" key="3">
    <source>
        <dbReference type="ARBA" id="ARBA00022475"/>
    </source>
</evidence>
<comment type="subcellular location">
    <subcellularLocation>
        <location evidence="1 8">Cell membrane</location>
        <topology evidence="1 8">Peripheral membrane protein</topology>
    </subcellularLocation>
</comment>
<dbReference type="InterPro" id="IPR027417">
    <property type="entry name" value="P-loop_NTPase"/>
</dbReference>
<dbReference type="CDD" id="cd03225">
    <property type="entry name" value="ABC_cobalt_CbiO_domain1"/>
    <property type="match status" value="1"/>
</dbReference>
<keyword evidence="7 8" id="KW-0472">Membrane</keyword>
<dbReference type="SMART" id="SM00382">
    <property type="entry name" value="AAA"/>
    <property type="match status" value="1"/>
</dbReference>
<dbReference type="InterPro" id="IPR017871">
    <property type="entry name" value="ABC_transporter-like_CS"/>
</dbReference>
<accession>A0ABS2QBR4</accession>
<dbReference type="InterPro" id="IPR003593">
    <property type="entry name" value="AAA+_ATPase"/>
</dbReference>
<feature type="domain" description="ABC transporter" evidence="9">
    <location>
        <begin position="3"/>
        <end position="250"/>
    </location>
</feature>
<name>A0ABS2QBR4_9BACL</name>
<evidence type="ECO:0000256" key="7">
    <source>
        <dbReference type="ARBA" id="ARBA00023136"/>
    </source>
</evidence>
<dbReference type="InterPro" id="IPR050095">
    <property type="entry name" value="ECF_ABC_transporter_ATP-bd"/>
</dbReference>
<dbReference type="InterPro" id="IPR015856">
    <property type="entry name" value="ABC_transpr_CbiO/EcfA_su"/>
</dbReference>
<dbReference type="NCBIfam" id="TIGR04521">
    <property type="entry name" value="ECF_ATPase_2"/>
    <property type="match status" value="1"/>
</dbReference>
<evidence type="ECO:0000256" key="8">
    <source>
        <dbReference type="RuleBase" id="RU365104"/>
    </source>
</evidence>
<reference evidence="10 11" key="1">
    <citation type="submission" date="2021-01" db="EMBL/GenBank/DDBJ databases">
        <title>Genomic Encyclopedia of Type Strains, Phase IV (KMG-IV): sequencing the most valuable type-strain genomes for metagenomic binning, comparative biology and taxonomic classification.</title>
        <authorList>
            <person name="Goeker M."/>
        </authorList>
    </citation>
    <scope>NUCLEOTIDE SEQUENCE [LARGE SCALE GENOMIC DNA]</scope>
    <source>
        <strain evidence="10 11">DSM 100968</strain>
    </source>
</reference>
<dbReference type="SUPFAM" id="SSF52540">
    <property type="entry name" value="P-loop containing nucleoside triphosphate hydrolases"/>
    <property type="match status" value="1"/>
</dbReference>
<keyword evidence="3 8" id="KW-1003">Cell membrane</keyword>
<organism evidence="10 11">
    <name type="scientific">Sporolactobacillus spathodeae</name>
    <dbReference type="NCBI Taxonomy" id="1465502"/>
    <lineage>
        <taxon>Bacteria</taxon>
        <taxon>Bacillati</taxon>
        <taxon>Bacillota</taxon>
        <taxon>Bacilli</taxon>
        <taxon>Bacillales</taxon>
        <taxon>Sporolactobacillaceae</taxon>
        <taxon>Sporolactobacillus</taxon>
    </lineage>
</organism>
<dbReference type="Proteomes" id="UP000823201">
    <property type="component" value="Unassembled WGS sequence"/>
</dbReference>
<evidence type="ECO:0000313" key="10">
    <source>
        <dbReference type="EMBL" id="MBM7658599.1"/>
    </source>
</evidence>
<dbReference type="RefSeq" id="WP_205007157.1">
    <property type="nucleotide sequence ID" value="NZ_CBCRXA010000020.1"/>
</dbReference>
<dbReference type="EMBL" id="JAFBEV010000019">
    <property type="protein sequence ID" value="MBM7658599.1"/>
    <property type="molecule type" value="Genomic_DNA"/>
</dbReference>
<comment type="caution">
    <text evidence="10">The sequence shown here is derived from an EMBL/GenBank/DDBJ whole genome shotgun (WGS) entry which is preliminary data.</text>
</comment>
<comment type="subunit">
    <text evidence="8">Forms a stable energy-coupling factor (ECF) transporter complex composed of 2 membrane-embedded substrate-binding proteins (S component), 2 ATP-binding proteins (A component) and 2 transmembrane proteins (T component).</text>
</comment>
<keyword evidence="2 8" id="KW-0813">Transport</keyword>
<dbReference type="GO" id="GO:0005524">
    <property type="term" value="F:ATP binding"/>
    <property type="evidence" value="ECO:0007669"/>
    <property type="project" value="UniProtKB-KW"/>
</dbReference>
<keyword evidence="11" id="KW-1185">Reference proteome</keyword>
<evidence type="ECO:0000256" key="5">
    <source>
        <dbReference type="ARBA" id="ARBA00022840"/>
    </source>
</evidence>
<evidence type="ECO:0000256" key="1">
    <source>
        <dbReference type="ARBA" id="ARBA00004202"/>
    </source>
</evidence>
<evidence type="ECO:0000256" key="2">
    <source>
        <dbReference type="ARBA" id="ARBA00022448"/>
    </source>
</evidence>
<keyword evidence="4 8" id="KW-0547">Nucleotide-binding</keyword>
<dbReference type="Gene3D" id="3.40.50.300">
    <property type="entry name" value="P-loop containing nucleotide triphosphate hydrolases"/>
    <property type="match status" value="1"/>
</dbReference>
<evidence type="ECO:0000259" key="9">
    <source>
        <dbReference type="PROSITE" id="PS50893"/>
    </source>
</evidence>
<dbReference type="EC" id="7.-.-.-" evidence="8"/>
<keyword evidence="6" id="KW-1278">Translocase</keyword>
<dbReference type="Pfam" id="PF00005">
    <property type="entry name" value="ABC_tran"/>
    <property type="match status" value="1"/>
</dbReference>
<sequence>MDITVNHVTHTYQPGTPFMRMALNDVSVAFPSGSFTSIIGHTGSGKSTLAQHLNGLLLPSTGSITAGDLTLEGGSKRKKKKINFKALREKVGYVFQYPEHQLFEETLLKDVAFGPINFGVPQDEAGRRAKACLELVHIPSAFWERSPFDLSGGQMRRVAIAGVLAVQPEVIILDEPTAGLDPRGRKEIMDLFDQLHRQQKRTIIMVTHNMSDAALYSDQVVVMNHGSLIMAGSPAEVFSRDEALQRIGLESPETMQFIRRLAEKIGTPQPTLSAFTMEDTADAVLKLLKGDAAHV</sequence>
<evidence type="ECO:0000256" key="4">
    <source>
        <dbReference type="ARBA" id="ARBA00022741"/>
    </source>
</evidence>
<dbReference type="InterPro" id="IPR003439">
    <property type="entry name" value="ABC_transporter-like_ATP-bd"/>
</dbReference>
<comment type="similarity">
    <text evidence="8">Belongs to the ABC transporter superfamily. Energy-coupling factor EcfA family.</text>
</comment>
<dbReference type="InterPro" id="IPR030946">
    <property type="entry name" value="EcfA2"/>
</dbReference>
<dbReference type="PANTHER" id="PTHR43553">
    <property type="entry name" value="HEAVY METAL TRANSPORTER"/>
    <property type="match status" value="1"/>
</dbReference>
<evidence type="ECO:0000256" key="6">
    <source>
        <dbReference type="ARBA" id="ARBA00022967"/>
    </source>
</evidence>
<dbReference type="PANTHER" id="PTHR43553:SF27">
    <property type="entry name" value="ENERGY-COUPLING FACTOR TRANSPORTER ATP-BINDING PROTEIN ECFA2"/>
    <property type="match status" value="1"/>
</dbReference>
<dbReference type="PROSITE" id="PS00211">
    <property type="entry name" value="ABC_TRANSPORTER_1"/>
    <property type="match status" value="1"/>
</dbReference>
<protein>
    <recommendedName>
        <fullName evidence="8">Energy-coupling factor transporter ATP-binding protein EcfA2</fullName>
        <ecNumber evidence="8">7.-.-.-</ecNumber>
    </recommendedName>
</protein>
<keyword evidence="10" id="KW-0378">Hydrolase</keyword>
<dbReference type="PROSITE" id="PS50893">
    <property type="entry name" value="ABC_TRANSPORTER_2"/>
    <property type="match status" value="1"/>
</dbReference>
<dbReference type="GO" id="GO:0016787">
    <property type="term" value="F:hydrolase activity"/>
    <property type="evidence" value="ECO:0007669"/>
    <property type="project" value="UniProtKB-KW"/>
</dbReference>
<gene>
    <name evidence="10" type="ORF">JOC27_002052</name>
</gene>
<evidence type="ECO:0000313" key="11">
    <source>
        <dbReference type="Proteomes" id="UP000823201"/>
    </source>
</evidence>